<dbReference type="GO" id="GO:0046872">
    <property type="term" value="F:metal ion binding"/>
    <property type="evidence" value="ECO:0007669"/>
    <property type="project" value="UniProtKB-UniRule"/>
</dbReference>
<sequence>MLRHYLLFLCALVTSVIAVPTAHQYEVHERREYNTDAWTETQRLTGDTILPVRIGLTQSNLDRGHDLLMDISNPKSSRYGKHLSLTEMHDFFAPADTSVAAVRSWLESAGIAGNRISQSTNKQWVQFDATVNELEDLLRTEYYIYSHGANGRSHVSCREYQVPASMREHIDYITPGVAMREVTGLQMPTKKLGTRTFGGIPPKFTPIDRPISQLRSNTSREWCSLTATPQCIGEMYNIPKGHSATKGNELGIFETLGDVYSQESLDLFFSHFASEIPVGTHPILKGVDGGSAPTTDVKKDGCESNLDFEISYPIIWPQTPILFQTDDMVYETNHKNVGWLNTFLDAIDGSYCDEISPYDPVYPDPAEGGYKGSLQCGVYEPPKVISISYGGMEYFMPLAYQKRQCGEFMKLGTMGVSVVVASGDSGVGGIYGYCLGPNETIFNPDYPATCPYLTAVGSTEIPIGVSHLNHKEQATIRFGSGGGFSNIYKTPDYQAQAVTQYFSVANLSYPYYETSDNTSIDANDGIYNRIGRGYPDVAAIGERVVIYCHGTYGTIGGTSASAPAFAAILTRINEERLAVGKSTVGFVNPVLYAHPEAFFDVTSGSNAGCGSPGFTAIEGWDPVTGLGTPNYPRLLDVFMKN</sequence>
<keyword evidence="16" id="KW-1185">Reference proteome</keyword>
<dbReference type="PANTHER" id="PTHR14218:SF19">
    <property type="entry name" value="SERINE PROTEASE AORO, PUTATIVE (AFU_ORTHOLOGUE AFUA_6G10250)-RELATED"/>
    <property type="match status" value="1"/>
</dbReference>
<feature type="binding site" evidence="12">
    <location>
        <position position="619"/>
    </location>
    <ligand>
        <name>Ca(2+)</name>
        <dbReference type="ChEBI" id="CHEBI:29108"/>
    </ligand>
</feature>
<reference evidence="15" key="1">
    <citation type="submission" date="2022-12" db="EMBL/GenBank/DDBJ databases">
        <authorList>
            <person name="Petersen C."/>
        </authorList>
    </citation>
    <scope>NUCLEOTIDE SEQUENCE</scope>
    <source>
        <strain evidence="15">IBT 35675</strain>
    </source>
</reference>
<evidence type="ECO:0000256" key="3">
    <source>
        <dbReference type="ARBA" id="ARBA00004239"/>
    </source>
</evidence>
<dbReference type="PROSITE" id="PS51695">
    <property type="entry name" value="SEDOLISIN"/>
    <property type="match status" value="1"/>
</dbReference>
<feature type="signal peptide" evidence="13">
    <location>
        <begin position="1"/>
        <end position="18"/>
    </location>
</feature>
<evidence type="ECO:0000256" key="5">
    <source>
        <dbReference type="ARBA" id="ARBA00022670"/>
    </source>
</evidence>
<evidence type="ECO:0000313" key="16">
    <source>
        <dbReference type="Proteomes" id="UP001148299"/>
    </source>
</evidence>
<keyword evidence="6 12" id="KW-0479">Metal-binding</keyword>
<dbReference type="CDD" id="cd04056">
    <property type="entry name" value="Peptidases_S53"/>
    <property type="match status" value="1"/>
</dbReference>
<dbReference type="SUPFAM" id="SSF54897">
    <property type="entry name" value="Protease propeptides/inhibitors"/>
    <property type="match status" value="1"/>
</dbReference>
<dbReference type="Proteomes" id="UP001148299">
    <property type="component" value="Unassembled WGS sequence"/>
</dbReference>
<dbReference type="InterPro" id="IPR023828">
    <property type="entry name" value="Peptidase_S8_Ser-AS"/>
</dbReference>
<dbReference type="AlphaFoldDB" id="A0A9W9QXV6"/>
<dbReference type="PANTHER" id="PTHR14218">
    <property type="entry name" value="PROTEASE S8 TRIPEPTIDYL PEPTIDASE I CLN2"/>
    <property type="match status" value="1"/>
</dbReference>
<feature type="binding site" evidence="12">
    <location>
        <position position="600"/>
    </location>
    <ligand>
        <name>Ca(2+)</name>
        <dbReference type="ChEBI" id="CHEBI:29108"/>
    </ligand>
</feature>
<keyword evidence="5 12" id="KW-0645">Protease</keyword>
<feature type="active site" description="Charge relay system" evidence="12">
    <location>
        <position position="303"/>
    </location>
</feature>
<name>A0A9W9QXV6_PENBR</name>
<evidence type="ECO:0000256" key="10">
    <source>
        <dbReference type="ARBA" id="ARBA00022837"/>
    </source>
</evidence>
<feature type="binding site" evidence="12">
    <location>
        <position position="601"/>
    </location>
    <ligand>
        <name>Ca(2+)</name>
        <dbReference type="ChEBI" id="CHEBI:29108"/>
    </ligand>
</feature>
<dbReference type="Pfam" id="PF09286">
    <property type="entry name" value="Pro-kuma_activ"/>
    <property type="match status" value="1"/>
</dbReference>
<accession>A0A9W9QXV6</accession>
<feature type="active site" description="Charge relay system" evidence="12">
    <location>
        <position position="559"/>
    </location>
</feature>
<keyword evidence="9 12" id="KW-0720">Serine protease</keyword>
<dbReference type="InterPro" id="IPR050819">
    <property type="entry name" value="Tripeptidyl-peptidase_I"/>
</dbReference>
<evidence type="ECO:0000256" key="9">
    <source>
        <dbReference type="ARBA" id="ARBA00022825"/>
    </source>
</evidence>
<dbReference type="GO" id="GO:0005576">
    <property type="term" value="C:extracellular region"/>
    <property type="evidence" value="ECO:0007669"/>
    <property type="project" value="UniProtKB-SubCell"/>
</dbReference>
<keyword evidence="11" id="KW-0865">Zymogen</keyword>
<gene>
    <name evidence="15" type="ORF">N7541_008905</name>
</gene>
<comment type="catalytic activity">
    <reaction evidence="1">
        <text>Release of an N-terminal tripeptide from a polypeptide.</text>
        <dbReference type="EC" id="3.4.14.10"/>
    </reaction>
</comment>
<dbReference type="SUPFAM" id="SSF52743">
    <property type="entry name" value="Subtilisin-like"/>
    <property type="match status" value="1"/>
</dbReference>
<dbReference type="InterPro" id="IPR036852">
    <property type="entry name" value="Peptidase_S8/S53_dom_sf"/>
</dbReference>
<protein>
    <recommendedName>
        <fullName evidence="4">tripeptidyl-peptidase II</fullName>
        <ecNumber evidence="4">3.4.14.10</ecNumber>
    </recommendedName>
</protein>
<keyword evidence="8 12" id="KW-0378">Hydrolase</keyword>
<dbReference type="EMBL" id="JAPZBR010000007">
    <property type="protein sequence ID" value="KAJ5346423.1"/>
    <property type="molecule type" value="Genomic_DNA"/>
</dbReference>
<comment type="function">
    <text evidence="2">Secreted tripeptidyl-peptidase which degrades proteins at acidic pHs and is involved in virulence.</text>
</comment>
<evidence type="ECO:0000313" key="15">
    <source>
        <dbReference type="EMBL" id="KAJ5346423.1"/>
    </source>
</evidence>
<feature type="domain" description="Peptidase S53" evidence="14">
    <location>
        <begin position="226"/>
        <end position="641"/>
    </location>
</feature>
<comment type="cofactor">
    <cofactor evidence="12">
        <name>Ca(2+)</name>
        <dbReference type="ChEBI" id="CHEBI:29108"/>
    </cofactor>
    <text evidence="12">Binds 1 Ca(2+) ion per subunit.</text>
</comment>
<comment type="caution">
    <text evidence="15">The sequence shown here is derived from an EMBL/GenBank/DDBJ whole genome shotgun (WGS) entry which is preliminary data.</text>
</comment>
<reference evidence="15" key="2">
    <citation type="journal article" date="2023" name="IMA Fungus">
        <title>Comparative genomic study of the Penicillium genus elucidates a diverse pangenome and 15 lateral gene transfer events.</title>
        <authorList>
            <person name="Petersen C."/>
            <person name="Sorensen T."/>
            <person name="Nielsen M.R."/>
            <person name="Sondergaard T.E."/>
            <person name="Sorensen J.L."/>
            <person name="Fitzpatrick D.A."/>
            <person name="Frisvad J.C."/>
            <person name="Nielsen K.L."/>
        </authorList>
    </citation>
    <scope>NUCLEOTIDE SEQUENCE</scope>
    <source>
        <strain evidence="15">IBT 35675</strain>
    </source>
</reference>
<dbReference type="SMART" id="SM00944">
    <property type="entry name" value="Pro-kuma_activ"/>
    <property type="match status" value="1"/>
</dbReference>
<dbReference type="GO" id="GO:0008240">
    <property type="term" value="F:tripeptidyl-peptidase activity"/>
    <property type="evidence" value="ECO:0007669"/>
    <property type="project" value="UniProtKB-EC"/>
</dbReference>
<evidence type="ECO:0000256" key="11">
    <source>
        <dbReference type="ARBA" id="ARBA00023145"/>
    </source>
</evidence>
<dbReference type="EC" id="3.4.14.10" evidence="4"/>
<evidence type="ECO:0000256" key="12">
    <source>
        <dbReference type="PROSITE-ProRule" id="PRU01032"/>
    </source>
</evidence>
<evidence type="ECO:0000259" key="14">
    <source>
        <dbReference type="PROSITE" id="PS51695"/>
    </source>
</evidence>
<feature type="chain" id="PRO_5040803696" description="tripeptidyl-peptidase II" evidence="13">
    <location>
        <begin position="19"/>
        <end position="641"/>
    </location>
</feature>
<dbReference type="Gene3D" id="3.40.50.200">
    <property type="entry name" value="Peptidase S8/S53 domain"/>
    <property type="match status" value="1"/>
</dbReference>
<keyword evidence="10 12" id="KW-0106">Calcium</keyword>
<evidence type="ECO:0000256" key="6">
    <source>
        <dbReference type="ARBA" id="ARBA00022723"/>
    </source>
</evidence>
<organism evidence="15 16">
    <name type="scientific">Penicillium brevicompactum</name>
    <dbReference type="NCBI Taxonomy" id="5074"/>
    <lineage>
        <taxon>Eukaryota</taxon>
        <taxon>Fungi</taxon>
        <taxon>Dikarya</taxon>
        <taxon>Ascomycota</taxon>
        <taxon>Pezizomycotina</taxon>
        <taxon>Eurotiomycetes</taxon>
        <taxon>Eurotiomycetidae</taxon>
        <taxon>Eurotiales</taxon>
        <taxon>Aspergillaceae</taxon>
        <taxon>Penicillium</taxon>
    </lineage>
</organism>
<proteinExistence type="predicted"/>
<comment type="subcellular location">
    <subcellularLocation>
        <location evidence="3">Secreted</location>
        <location evidence="3">Extracellular space</location>
    </subcellularLocation>
</comment>
<evidence type="ECO:0000256" key="7">
    <source>
        <dbReference type="ARBA" id="ARBA00022729"/>
    </source>
</evidence>
<evidence type="ECO:0000256" key="13">
    <source>
        <dbReference type="SAM" id="SignalP"/>
    </source>
</evidence>
<feature type="binding site" evidence="12">
    <location>
        <position position="621"/>
    </location>
    <ligand>
        <name>Ca(2+)</name>
        <dbReference type="ChEBI" id="CHEBI:29108"/>
    </ligand>
</feature>
<dbReference type="CDD" id="cd11377">
    <property type="entry name" value="Pro-peptidase_S53"/>
    <property type="match status" value="1"/>
</dbReference>
<evidence type="ECO:0000256" key="2">
    <source>
        <dbReference type="ARBA" id="ARBA00002451"/>
    </source>
</evidence>
<feature type="active site" description="Charge relay system" evidence="12">
    <location>
        <position position="307"/>
    </location>
</feature>
<dbReference type="Pfam" id="PF00082">
    <property type="entry name" value="Peptidase_S8"/>
    <property type="match status" value="1"/>
</dbReference>
<dbReference type="GO" id="GO:0006508">
    <property type="term" value="P:proteolysis"/>
    <property type="evidence" value="ECO:0007669"/>
    <property type="project" value="UniProtKB-KW"/>
</dbReference>
<dbReference type="GO" id="GO:0004252">
    <property type="term" value="F:serine-type endopeptidase activity"/>
    <property type="evidence" value="ECO:0007669"/>
    <property type="project" value="UniProtKB-UniRule"/>
</dbReference>
<evidence type="ECO:0000256" key="1">
    <source>
        <dbReference type="ARBA" id="ARBA00001910"/>
    </source>
</evidence>
<dbReference type="InterPro" id="IPR030400">
    <property type="entry name" value="Sedolisin_dom"/>
</dbReference>
<evidence type="ECO:0000256" key="8">
    <source>
        <dbReference type="ARBA" id="ARBA00022801"/>
    </source>
</evidence>
<evidence type="ECO:0000256" key="4">
    <source>
        <dbReference type="ARBA" id="ARBA00012462"/>
    </source>
</evidence>
<dbReference type="InterPro" id="IPR015366">
    <property type="entry name" value="S53_propep"/>
</dbReference>
<keyword evidence="7 13" id="KW-0732">Signal</keyword>
<dbReference type="PROSITE" id="PS00138">
    <property type="entry name" value="SUBTILASE_SER"/>
    <property type="match status" value="1"/>
</dbReference>
<dbReference type="InterPro" id="IPR000209">
    <property type="entry name" value="Peptidase_S8/S53_dom"/>
</dbReference>